<dbReference type="EMBL" id="GBBI01004252">
    <property type="protein sequence ID" value="JAC14460.1"/>
    <property type="molecule type" value="mRNA"/>
</dbReference>
<protein>
    <submittedName>
        <fullName evidence="1">Uncharacterized protein</fullName>
    </submittedName>
</protein>
<dbReference type="AlphaFoldDB" id="A0A023EZ26"/>
<name>A0A023EZ26_TRIIF</name>
<organism evidence="1">
    <name type="scientific">Triatoma infestans</name>
    <name type="common">Assassin bug</name>
    <dbReference type="NCBI Taxonomy" id="30076"/>
    <lineage>
        <taxon>Eukaryota</taxon>
        <taxon>Metazoa</taxon>
        <taxon>Ecdysozoa</taxon>
        <taxon>Arthropoda</taxon>
        <taxon>Hexapoda</taxon>
        <taxon>Insecta</taxon>
        <taxon>Pterygota</taxon>
        <taxon>Neoptera</taxon>
        <taxon>Paraneoptera</taxon>
        <taxon>Hemiptera</taxon>
        <taxon>Heteroptera</taxon>
        <taxon>Panheteroptera</taxon>
        <taxon>Cimicomorpha</taxon>
        <taxon>Reduviidae</taxon>
        <taxon>Triatominae</taxon>
        <taxon>Triatoma</taxon>
    </lineage>
</organism>
<evidence type="ECO:0000313" key="1">
    <source>
        <dbReference type="EMBL" id="JAC14460.1"/>
    </source>
</evidence>
<reference evidence="1" key="1">
    <citation type="journal article" date="2014" name="PLoS Negl. Trop. Dis.">
        <title>An updated insight into the Sialotranscriptome of Triatoma infestans: developmental stage and geographic variations.</title>
        <authorList>
            <person name="Schwarz A."/>
            <person name="Medrano-Mercado N."/>
            <person name="Schaub G.A."/>
            <person name="Struchiner C.J."/>
            <person name="Bargues M.D."/>
            <person name="Levy M.Z."/>
            <person name="Ribeiro J.M."/>
        </authorList>
    </citation>
    <scope>NUCLEOTIDE SEQUENCE</scope>
    <source>
        <strain evidence="1">Chile</strain>
        <tissue evidence="1">Salivary glands</tissue>
    </source>
</reference>
<sequence length="154" mass="17429">MESLGSIKLINVSIKAAPYSSIKALHKLIFEKEADGPSRSRIINFTGFDFTVESDRWKEKVKFITNNLSLGEVISVCNILLLNCDGNKDKLIKDILEALMSIETLKSAIVRDPDDEEDNLQNDDDDFYAENCNHKKNFKYACTNTNSEDNKCLT</sequence>
<feature type="non-terminal residue" evidence="1">
    <location>
        <position position="154"/>
    </location>
</feature>
<accession>A0A023EZ26</accession>
<proteinExistence type="evidence at transcript level"/>